<dbReference type="InterPro" id="IPR011990">
    <property type="entry name" value="TPR-like_helical_dom_sf"/>
</dbReference>
<organism evidence="1 2">
    <name type="scientific">Micromonospora parastrephiae</name>
    <dbReference type="NCBI Taxonomy" id="2806101"/>
    <lineage>
        <taxon>Bacteria</taxon>
        <taxon>Bacillati</taxon>
        <taxon>Actinomycetota</taxon>
        <taxon>Actinomycetes</taxon>
        <taxon>Micromonosporales</taxon>
        <taxon>Micromonosporaceae</taxon>
        <taxon>Micromonospora</taxon>
    </lineage>
</organism>
<proteinExistence type="predicted"/>
<dbReference type="SUPFAM" id="SSF48452">
    <property type="entry name" value="TPR-like"/>
    <property type="match status" value="1"/>
</dbReference>
<gene>
    <name evidence="1" type="ORF">JNW91_05510</name>
</gene>
<reference evidence="1 2" key="1">
    <citation type="submission" date="2021-01" db="EMBL/GenBank/DDBJ databases">
        <title>Draft genome sequence of Micromonospora sp. strain STR1_7.</title>
        <authorList>
            <person name="Karlyshev A."/>
            <person name="Jawad R."/>
        </authorList>
    </citation>
    <scope>NUCLEOTIDE SEQUENCE [LARGE SCALE GENOMIC DNA]</scope>
    <source>
        <strain evidence="1 2">STR1-7</strain>
    </source>
</reference>
<keyword evidence="2" id="KW-1185">Reference proteome</keyword>
<evidence type="ECO:0000313" key="1">
    <source>
        <dbReference type="EMBL" id="MBM0231371.1"/>
    </source>
</evidence>
<dbReference type="RefSeq" id="WP_203173841.1">
    <property type="nucleotide sequence ID" value="NZ_JAEVHM010000014.1"/>
</dbReference>
<sequence length="288" mass="31614">MRELGPGERDRLFEQARELSQRQGAWAEADHLWVRVIDAYRRAVRDPGQAGRRDQQQLARALWRRGMLLSARGRSAEAMAPGSEAVTIFERVYDAVAAEGGNVAAPPRDDALAELITALVDLAETAFTAGQPATRRELLERAVTVGLTAAGDPPSAGPRTREAMGTAYHNQATALLHRHLTRPSSGDSLREATLAASRACELRQGLLDLTRPLSFWEMANTYGVYAQCLALIRDFDRAAMVLSMGNRFVETLGPAGEQPAQKLRLAAEMLAREKGGSAGSRRWGWRRR</sequence>
<dbReference type="Proteomes" id="UP000601027">
    <property type="component" value="Unassembled WGS sequence"/>
</dbReference>
<name>A0ABS1XQ14_9ACTN</name>
<dbReference type="EMBL" id="JAEVHM010000014">
    <property type="protein sequence ID" value="MBM0231371.1"/>
    <property type="molecule type" value="Genomic_DNA"/>
</dbReference>
<accession>A0ABS1XQ14</accession>
<dbReference type="Gene3D" id="1.25.40.10">
    <property type="entry name" value="Tetratricopeptide repeat domain"/>
    <property type="match status" value="1"/>
</dbReference>
<comment type="caution">
    <text evidence="1">The sequence shown here is derived from an EMBL/GenBank/DDBJ whole genome shotgun (WGS) entry which is preliminary data.</text>
</comment>
<evidence type="ECO:0008006" key="3">
    <source>
        <dbReference type="Google" id="ProtNLM"/>
    </source>
</evidence>
<evidence type="ECO:0000313" key="2">
    <source>
        <dbReference type="Proteomes" id="UP000601027"/>
    </source>
</evidence>
<protein>
    <recommendedName>
        <fullName evidence="3">Regulatory protein</fullName>
    </recommendedName>
</protein>